<dbReference type="RefSeq" id="WP_194842871.1">
    <property type="nucleotide sequence ID" value="NZ_JBHSQL010000002.1"/>
</dbReference>
<comment type="subcellular location">
    <subcellularLocation>
        <location evidence="1">Cell membrane</location>
        <topology evidence="1">Multi-pass membrane protein</topology>
    </subcellularLocation>
</comment>
<feature type="transmembrane region" description="Helical" evidence="5">
    <location>
        <begin position="147"/>
        <end position="166"/>
    </location>
</feature>
<evidence type="ECO:0000256" key="3">
    <source>
        <dbReference type="ARBA" id="ARBA00022989"/>
    </source>
</evidence>
<accession>A0ABW1QFH4</accession>
<dbReference type="Pfam" id="PF07690">
    <property type="entry name" value="MFS_1"/>
    <property type="match status" value="1"/>
</dbReference>
<keyword evidence="3 5" id="KW-1133">Transmembrane helix</keyword>
<reference evidence="8" key="1">
    <citation type="journal article" date="2019" name="Int. J. Syst. Evol. Microbiol.">
        <title>The Global Catalogue of Microorganisms (GCM) 10K type strain sequencing project: providing services to taxonomists for standard genome sequencing and annotation.</title>
        <authorList>
            <consortium name="The Broad Institute Genomics Platform"/>
            <consortium name="The Broad Institute Genome Sequencing Center for Infectious Disease"/>
            <person name="Wu L."/>
            <person name="Ma J."/>
        </authorList>
    </citation>
    <scope>NUCLEOTIDE SEQUENCE [LARGE SCALE GENOMIC DNA]</scope>
    <source>
        <strain evidence="8">CGMCC 4.7198</strain>
    </source>
</reference>
<dbReference type="InterPro" id="IPR020846">
    <property type="entry name" value="MFS_dom"/>
</dbReference>
<evidence type="ECO:0000256" key="5">
    <source>
        <dbReference type="SAM" id="Phobius"/>
    </source>
</evidence>
<feature type="transmembrane region" description="Helical" evidence="5">
    <location>
        <begin position="172"/>
        <end position="192"/>
    </location>
</feature>
<organism evidence="7 8">
    <name type="scientific">Mumia xiangluensis</name>
    <dbReference type="NCBI Taxonomy" id="1678900"/>
    <lineage>
        <taxon>Bacteria</taxon>
        <taxon>Bacillati</taxon>
        <taxon>Actinomycetota</taxon>
        <taxon>Actinomycetes</taxon>
        <taxon>Propionibacteriales</taxon>
        <taxon>Nocardioidaceae</taxon>
        <taxon>Mumia</taxon>
    </lineage>
</organism>
<proteinExistence type="predicted"/>
<name>A0ABW1QFH4_9ACTN</name>
<dbReference type="InterPro" id="IPR036259">
    <property type="entry name" value="MFS_trans_sf"/>
</dbReference>
<dbReference type="PROSITE" id="PS50850">
    <property type="entry name" value="MFS"/>
    <property type="match status" value="1"/>
</dbReference>
<feature type="transmembrane region" description="Helical" evidence="5">
    <location>
        <begin position="248"/>
        <end position="266"/>
    </location>
</feature>
<keyword evidence="8" id="KW-1185">Reference proteome</keyword>
<gene>
    <name evidence="7" type="ORF">ACFPYK_02205</name>
</gene>
<feature type="domain" description="Major facilitator superfamily (MFS) profile" evidence="6">
    <location>
        <begin position="1"/>
        <end position="399"/>
    </location>
</feature>
<dbReference type="EMBL" id="JBHSQL010000002">
    <property type="protein sequence ID" value="MFC6148189.1"/>
    <property type="molecule type" value="Genomic_DNA"/>
</dbReference>
<dbReference type="InterPro" id="IPR052952">
    <property type="entry name" value="MFS-Transporter"/>
</dbReference>
<evidence type="ECO:0000256" key="4">
    <source>
        <dbReference type="ARBA" id="ARBA00023136"/>
    </source>
</evidence>
<protein>
    <submittedName>
        <fullName evidence="7">MFS transporter</fullName>
    </submittedName>
</protein>
<dbReference type="SUPFAM" id="SSF103473">
    <property type="entry name" value="MFS general substrate transporter"/>
    <property type="match status" value="1"/>
</dbReference>
<dbReference type="InterPro" id="IPR011701">
    <property type="entry name" value="MFS"/>
</dbReference>
<dbReference type="Proteomes" id="UP001596097">
    <property type="component" value="Unassembled WGS sequence"/>
</dbReference>
<feature type="transmembrane region" description="Helical" evidence="5">
    <location>
        <begin position="15"/>
        <end position="39"/>
    </location>
</feature>
<keyword evidence="4 5" id="KW-0472">Membrane</keyword>
<dbReference type="PANTHER" id="PTHR23527:SF1">
    <property type="entry name" value="BLL3282 PROTEIN"/>
    <property type="match status" value="1"/>
</dbReference>
<feature type="transmembrane region" description="Helical" evidence="5">
    <location>
        <begin position="363"/>
        <end position="391"/>
    </location>
</feature>
<evidence type="ECO:0000313" key="8">
    <source>
        <dbReference type="Proteomes" id="UP001596097"/>
    </source>
</evidence>
<evidence type="ECO:0000256" key="1">
    <source>
        <dbReference type="ARBA" id="ARBA00004651"/>
    </source>
</evidence>
<evidence type="ECO:0000313" key="7">
    <source>
        <dbReference type="EMBL" id="MFC6148189.1"/>
    </source>
</evidence>
<feature type="transmembrane region" description="Helical" evidence="5">
    <location>
        <begin position="222"/>
        <end position="242"/>
    </location>
</feature>
<feature type="transmembrane region" description="Helical" evidence="5">
    <location>
        <begin position="92"/>
        <end position="117"/>
    </location>
</feature>
<comment type="caution">
    <text evidence="7">The sequence shown here is derived from an EMBL/GenBank/DDBJ whole genome shotgun (WGS) entry which is preliminary data.</text>
</comment>
<dbReference type="Gene3D" id="1.20.1250.20">
    <property type="entry name" value="MFS general substrate transporter like domains"/>
    <property type="match status" value="2"/>
</dbReference>
<sequence>MDTVVSVPRVAARHWGMLAVATTAQVSGACLAHGVAFLIPALQEQGRSLATAGLVASMPLIGTMLTLVVWGAVADRYGERLVLVSGTAGTAISAAVAVAVADHLGALCAALLVAGAFAASTSSASGRVVAGWFPAHRRGLAMGIRQMAQPLGVGLAAATMAPLAAAHGMASALWVPVVASTVAALACAVVVADPPRPSRAEAQAAGQLDHPYGNGYLVRIHLASMLLVVPQFTVWTFALVWLVGDLGWAAGAAGALVAGTQLLGALGRIGAGHLSDLVRSRLRPMRWVAIAAAVTMFGLALTDRLGWSTAAVALLVVATTVTVADNGLAYTAITESAGPFWSGRAIGVQNTGQYVAASAVPPVVGAAVTLLGFPLAFALVALCPVIAVPLVPIDGEAPLR</sequence>
<feature type="transmembrane region" description="Helical" evidence="5">
    <location>
        <begin position="287"/>
        <end position="307"/>
    </location>
</feature>
<feature type="transmembrane region" description="Helical" evidence="5">
    <location>
        <begin position="51"/>
        <end position="72"/>
    </location>
</feature>
<dbReference type="PANTHER" id="PTHR23527">
    <property type="entry name" value="BLL3282 PROTEIN"/>
    <property type="match status" value="1"/>
</dbReference>
<evidence type="ECO:0000259" key="6">
    <source>
        <dbReference type="PROSITE" id="PS50850"/>
    </source>
</evidence>
<keyword evidence="2 5" id="KW-0812">Transmembrane</keyword>
<evidence type="ECO:0000256" key="2">
    <source>
        <dbReference type="ARBA" id="ARBA00022692"/>
    </source>
</evidence>